<dbReference type="InterPro" id="IPR001789">
    <property type="entry name" value="Sig_transdc_resp-reg_receiver"/>
</dbReference>
<evidence type="ECO:0000256" key="1">
    <source>
        <dbReference type="PROSITE-ProRule" id="PRU00169"/>
    </source>
</evidence>
<name>A0A0M8MG48_9FLAO</name>
<protein>
    <recommendedName>
        <fullName evidence="2">Response regulatory domain-containing protein</fullName>
    </recommendedName>
</protein>
<dbReference type="Pfam" id="PF00072">
    <property type="entry name" value="Response_reg"/>
    <property type="match status" value="1"/>
</dbReference>
<dbReference type="EMBL" id="LIYD01000005">
    <property type="protein sequence ID" value="KOS05057.1"/>
    <property type="molecule type" value="Genomic_DNA"/>
</dbReference>
<reference evidence="3 4" key="1">
    <citation type="submission" date="2015-08" db="EMBL/GenBank/DDBJ databases">
        <title>Whole genome sequence of Flavobacterium akiainvivens IK-1T, from decaying Wikstroemia oahuensis, an endemic Hawaiian shrub.</title>
        <authorList>
            <person name="Wan X."/>
            <person name="Hou S."/>
            <person name="Saito J."/>
            <person name="Donachie S."/>
        </authorList>
    </citation>
    <scope>NUCLEOTIDE SEQUENCE [LARGE SCALE GENOMIC DNA]</scope>
    <source>
        <strain evidence="3 4">IK-1</strain>
    </source>
</reference>
<proteinExistence type="predicted"/>
<dbReference type="SUPFAM" id="SSF52172">
    <property type="entry name" value="CheY-like"/>
    <property type="match status" value="1"/>
</dbReference>
<dbReference type="OrthoDB" id="958614at2"/>
<evidence type="ECO:0000313" key="3">
    <source>
        <dbReference type="EMBL" id="KOS05057.1"/>
    </source>
</evidence>
<dbReference type="STRING" id="1202724.AM493_02670"/>
<gene>
    <name evidence="3" type="ORF">AM493_02670</name>
</gene>
<feature type="domain" description="Response regulatory" evidence="2">
    <location>
        <begin position="6"/>
        <end position="132"/>
    </location>
</feature>
<dbReference type="PANTHER" id="PTHR44520">
    <property type="entry name" value="RESPONSE REGULATOR RCP1-RELATED"/>
    <property type="match status" value="1"/>
</dbReference>
<organism evidence="3 4">
    <name type="scientific">Flavobacterium akiainvivens</name>
    <dbReference type="NCBI Taxonomy" id="1202724"/>
    <lineage>
        <taxon>Bacteria</taxon>
        <taxon>Pseudomonadati</taxon>
        <taxon>Bacteroidota</taxon>
        <taxon>Flavobacteriia</taxon>
        <taxon>Flavobacteriales</taxon>
        <taxon>Flavobacteriaceae</taxon>
        <taxon>Flavobacterium</taxon>
    </lineage>
</organism>
<feature type="modified residue" description="4-aspartylphosphate" evidence="1">
    <location>
        <position position="63"/>
    </location>
</feature>
<dbReference type="GO" id="GO:0000160">
    <property type="term" value="P:phosphorelay signal transduction system"/>
    <property type="evidence" value="ECO:0007669"/>
    <property type="project" value="InterPro"/>
</dbReference>
<dbReference type="Proteomes" id="UP000037755">
    <property type="component" value="Unassembled WGS sequence"/>
</dbReference>
<dbReference type="PATRIC" id="fig|1202724.3.peg.547"/>
<comment type="caution">
    <text evidence="3">The sequence shown here is derived from an EMBL/GenBank/DDBJ whole genome shotgun (WGS) entry which is preliminary data.</text>
</comment>
<sequence>MNKKGDIIIVEDDPDDWEILLEVFEHVLDGEGYDNRVVIFEEAPMAIDYLKECETEPYIIFSDINMPFMDGFELREQIANDPDLKDLFVPFVFLSTADEEDYEAKSIAVGAQGHYVKPADLEKYKVLISEILKQWSDSPTEAPK</sequence>
<dbReference type="InterPro" id="IPR011006">
    <property type="entry name" value="CheY-like_superfamily"/>
</dbReference>
<keyword evidence="1" id="KW-0597">Phosphoprotein</keyword>
<accession>A0A0M8MG48</accession>
<dbReference type="PANTHER" id="PTHR44520:SF2">
    <property type="entry name" value="RESPONSE REGULATOR RCP1"/>
    <property type="match status" value="1"/>
</dbReference>
<keyword evidence="4" id="KW-1185">Reference proteome</keyword>
<dbReference type="PROSITE" id="PS50110">
    <property type="entry name" value="RESPONSE_REGULATORY"/>
    <property type="match status" value="1"/>
</dbReference>
<dbReference type="AlphaFoldDB" id="A0A0M8MG48"/>
<evidence type="ECO:0000313" key="4">
    <source>
        <dbReference type="Proteomes" id="UP000037755"/>
    </source>
</evidence>
<dbReference type="RefSeq" id="WP_054406119.1">
    <property type="nucleotide sequence ID" value="NZ_FOYA01000006.1"/>
</dbReference>
<dbReference type="Gene3D" id="3.40.50.2300">
    <property type="match status" value="1"/>
</dbReference>
<dbReference type="SMART" id="SM00448">
    <property type="entry name" value="REC"/>
    <property type="match status" value="1"/>
</dbReference>
<dbReference type="InterPro" id="IPR052893">
    <property type="entry name" value="TCS_response_regulator"/>
</dbReference>
<evidence type="ECO:0000259" key="2">
    <source>
        <dbReference type="PROSITE" id="PS50110"/>
    </source>
</evidence>